<dbReference type="Proteomes" id="UP000469545">
    <property type="component" value="Unassembled WGS sequence"/>
</dbReference>
<evidence type="ECO:0000313" key="3">
    <source>
        <dbReference type="EMBL" id="NEB16795.1"/>
    </source>
</evidence>
<reference evidence="3 4" key="1">
    <citation type="submission" date="2020-01" db="EMBL/GenBank/DDBJ databases">
        <title>Insect and environment-associated Actinomycetes.</title>
        <authorList>
            <person name="Currrie C."/>
            <person name="Chevrette M."/>
            <person name="Carlson C."/>
            <person name="Stubbendieck R."/>
            <person name="Wendt-Pienkowski E."/>
        </authorList>
    </citation>
    <scope>NUCLEOTIDE SEQUENCE [LARGE SCALE GENOMIC DNA]</scope>
    <source>
        <strain evidence="3 4">SID14172</strain>
    </source>
</reference>
<dbReference type="InterPro" id="IPR012340">
    <property type="entry name" value="NA-bd_OB-fold"/>
</dbReference>
<name>A0A6N9UGN9_9ACTN</name>
<dbReference type="Gene3D" id="2.40.50.140">
    <property type="entry name" value="Nucleic acid-binding proteins"/>
    <property type="match status" value="1"/>
</dbReference>
<dbReference type="InterPro" id="IPR012309">
    <property type="entry name" value="DNA_ligase_ATP-dep_C"/>
</dbReference>
<gene>
    <name evidence="3" type="ORF">G3I46_09730</name>
</gene>
<comment type="caution">
    <text evidence="3">The sequence shown here is derived from an EMBL/GenBank/DDBJ whole genome shotgun (WGS) entry which is preliminary data.</text>
</comment>
<dbReference type="SUPFAM" id="SSF50249">
    <property type="entry name" value="Nucleic acid-binding proteins"/>
    <property type="match status" value="1"/>
</dbReference>
<dbReference type="EC" id="6.5.1.1" evidence="1"/>
<organism evidence="3 4">
    <name type="scientific">Streptomyces coelicoflavus</name>
    <dbReference type="NCBI Taxonomy" id="285562"/>
    <lineage>
        <taxon>Bacteria</taxon>
        <taxon>Bacillati</taxon>
        <taxon>Actinomycetota</taxon>
        <taxon>Actinomycetes</taxon>
        <taxon>Kitasatosporales</taxon>
        <taxon>Streptomycetaceae</taxon>
        <taxon>Streptomyces</taxon>
    </lineage>
</organism>
<accession>A0A6N9UGN9</accession>
<feature type="non-terminal residue" evidence="3">
    <location>
        <position position="1"/>
    </location>
</feature>
<dbReference type="GO" id="GO:0003910">
    <property type="term" value="F:DNA ligase (ATP) activity"/>
    <property type="evidence" value="ECO:0007669"/>
    <property type="project" value="UniProtKB-EC"/>
</dbReference>
<keyword evidence="4" id="KW-1185">Reference proteome</keyword>
<sequence>RLRYVGGVGTGWSAGERSELAALLAAAASDVCPFDPVPSVPGARWVVPRLVGEVRYSTRTREGMLRQPSWLRLRPDLAPEESAADIPDEPV</sequence>
<keyword evidence="3" id="KW-0436">Ligase</keyword>
<feature type="domain" description="DNA ligase ATP-dependent C-terminal" evidence="2">
    <location>
        <begin position="1"/>
        <end position="76"/>
    </location>
</feature>
<evidence type="ECO:0000259" key="2">
    <source>
        <dbReference type="Pfam" id="PF04679"/>
    </source>
</evidence>
<dbReference type="EMBL" id="JAAGMB010000210">
    <property type="protein sequence ID" value="NEB16795.1"/>
    <property type="molecule type" value="Genomic_DNA"/>
</dbReference>
<protein>
    <recommendedName>
        <fullName evidence="1">DNA ligase (ATP)</fullName>
        <ecNumber evidence="1">6.5.1.1</ecNumber>
    </recommendedName>
</protein>
<proteinExistence type="predicted"/>
<evidence type="ECO:0000313" key="4">
    <source>
        <dbReference type="Proteomes" id="UP000469545"/>
    </source>
</evidence>
<dbReference type="CDD" id="cd07971">
    <property type="entry name" value="OBF_DNA_ligase_LigD"/>
    <property type="match status" value="1"/>
</dbReference>
<dbReference type="AlphaFoldDB" id="A0A6N9UGN9"/>
<evidence type="ECO:0000256" key="1">
    <source>
        <dbReference type="ARBA" id="ARBA00012727"/>
    </source>
</evidence>
<dbReference type="GO" id="GO:0006310">
    <property type="term" value="P:DNA recombination"/>
    <property type="evidence" value="ECO:0007669"/>
    <property type="project" value="InterPro"/>
</dbReference>
<dbReference type="Pfam" id="PF04679">
    <property type="entry name" value="DNA_ligase_A_C"/>
    <property type="match status" value="1"/>
</dbReference>
<dbReference type="GO" id="GO:0006281">
    <property type="term" value="P:DNA repair"/>
    <property type="evidence" value="ECO:0007669"/>
    <property type="project" value="InterPro"/>
</dbReference>